<keyword evidence="3" id="KW-0808">Transferase</keyword>
<dbReference type="OrthoDB" id="1714265at2759"/>
<dbReference type="InterPro" id="IPR052272">
    <property type="entry name" value="GT106_glycosyltransferase"/>
</dbReference>
<keyword evidence="4" id="KW-0294">Fucose metabolism</keyword>
<gene>
    <name evidence="7" type="ORF">F0562_017993</name>
</gene>
<accession>A0A5J4ZAR4</accession>
<evidence type="ECO:0000256" key="5">
    <source>
        <dbReference type="ARBA" id="ARBA00023277"/>
    </source>
</evidence>
<evidence type="ECO:0000256" key="1">
    <source>
        <dbReference type="ARBA" id="ARBA00007737"/>
    </source>
</evidence>
<dbReference type="GO" id="GO:0016757">
    <property type="term" value="F:glycosyltransferase activity"/>
    <property type="evidence" value="ECO:0007669"/>
    <property type="project" value="UniProtKB-KW"/>
</dbReference>
<keyword evidence="2" id="KW-0328">Glycosyltransferase</keyword>
<dbReference type="EMBL" id="CM018052">
    <property type="protein sequence ID" value="KAA8514814.1"/>
    <property type="molecule type" value="Genomic_DNA"/>
</dbReference>
<evidence type="ECO:0000256" key="6">
    <source>
        <dbReference type="ARBA" id="ARBA00030350"/>
    </source>
</evidence>
<proteinExistence type="inferred from homology"/>
<name>A0A5J4ZAR4_9ASTE</name>
<organism evidence="7 8">
    <name type="scientific">Nyssa sinensis</name>
    <dbReference type="NCBI Taxonomy" id="561372"/>
    <lineage>
        <taxon>Eukaryota</taxon>
        <taxon>Viridiplantae</taxon>
        <taxon>Streptophyta</taxon>
        <taxon>Embryophyta</taxon>
        <taxon>Tracheophyta</taxon>
        <taxon>Spermatophyta</taxon>
        <taxon>Magnoliopsida</taxon>
        <taxon>eudicotyledons</taxon>
        <taxon>Gunneridae</taxon>
        <taxon>Pentapetalae</taxon>
        <taxon>asterids</taxon>
        <taxon>Cornales</taxon>
        <taxon>Nyssaceae</taxon>
        <taxon>Nyssa</taxon>
    </lineage>
</organism>
<dbReference type="Pfam" id="PF10250">
    <property type="entry name" value="O-FucT"/>
    <property type="match status" value="1"/>
</dbReference>
<keyword evidence="8" id="KW-1185">Reference proteome</keyword>
<dbReference type="GO" id="GO:0006004">
    <property type="term" value="P:fucose metabolic process"/>
    <property type="evidence" value="ECO:0007669"/>
    <property type="project" value="UniProtKB-KW"/>
</dbReference>
<evidence type="ECO:0000256" key="4">
    <source>
        <dbReference type="ARBA" id="ARBA00023253"/>
    </source>
</evidence>
<keyword evidence="5" id="KW-0119">Carbohydrate metabolism</keyword>
<dbReference type="AlphaFoldDB" id="A0A5J4ZAR4"/>
<protein>
    <recommendedName>
        <fullName evidence="6">O-fucosyltransferase family protein</fullName>
    </recommendedName>
</protein>
<evidence type="ECO:0000256" key="3">
    <source>
        <dbReference type="ARBA" id="ARBA00022679"/>
    </source>
</evidence>
<reference evidence="7 8" key="1">
    <citation type="submission" date="2019-09" db="EMBL/GenBank/DDBJ databases">
        <title>A chromosome-level genome assembly of the Chinese tupelo Nyssa sinensis.</title>
        <authorList>
            <person name="Yang X."/>
            <person name="Kang M."/>
            <person name="Yang Y."/>
            <person name="Xiong H."/>
            <person name="Wang M."/>
            <person name="Zhang Z."/>
            <person name="Wang Z."/>
            <person name="Wu H."/>
            <person name="Ma T."/>
            <person name="Liu J."/>
            <person name="Xi Z."/>
        </authorList>
    </citation>
    <scope>NUCLEOTIDE SEQUENCE [LARGE SCALE GENOMIC DNA]</scope>
    <source>
        <strain evidence="7">J267</strain>
        <tissue evidence="7">Leaf</tissue>
    </source>
</reference>
<sequence>MSTFASQRTASHVHLLLKICDAVAVAKILNATLVILHLEVNPVWQDSSSFTEIFDVDHIINVQSDEVSIATSVDHTTASPRQAICRSRIIHHKQDS</sequence>
<dbReference type="Proteomes" id="UP000325577">
    <property type="component" value="Linkage Group LG9"/>
</dbReference>
<dbReference type="PANTHER" id="PTHR31933">
    <property type="entry name" value="O-FUCOSYLTRANSFERASE 2-RELATED"/>
    <property type="match status" value="1"/>
</dbReference>
<dbReference type="InterPro" id="IPR019378">
    <property type="entry name" value="GDP-Fuc_O-FucTrfase"/>
</dbReference>
<evidence type="ECO:0000313" key="8">
    <source>
        <dbReference type="Proteomes" id="UP000325577"/>
    </source>
</evidence>
<evidence type="ECO:0000256" key="2">
    <source>
        <dbReference type="ARBA" id="ARBA00022676"/>
    </source>
</evidence>
<comment type="similarity">
    <text evidence="1">Belongs to the glycosyltransferase GT106 family.</text>
</comment>
<dbReference type="PANTHER" id="PTHR31933:SF5">
    <property type="entry name" value="O-FUCOSYLTRANSFERASE 31"/>
    <property type="match status" value="1"/>
</dbReference>
<evidence type="ECO:0000313" key="7">
    <source>
        <dbReference type="EMBL" id="KAA8514814.1"/>
    </source>
</evidence>